<evidence type="ECO:0000256" key="6">
    <source>
        <dbReference type="SAM" id="Coils"/>
    </source>
</evidence>
<feature type="coiled-coil region" evidence="6">
    <location>
        <begin position="259"/>
        <end position="289"/>
    </location>
</feature>
<dbReference type="PANTHER" id="PTHR11864:SF0">
    <property type="entry name" value="PRP40 PRE-MRNA PROCESSING FACTOR 40 HOMOLOG A (YEAST)"/>
    <property type="match status" value="1"/>
</dbReference>
<dbReference type="Gene3D" id="1.10.10.440">
    <property type="entry name" value="FF domain"/>
    <property type="match status" value="3"/>
</dbReference>
<feature type="domain" description="FF" evidence="9">
    <location>
        <begin position="156"/>
        <end position="210"/>
    </location>
</feature>
<keyword evidence="6" id="KW-0175">Coiled coil</keyword>
<keyword evidence="5" id="KW-0539">Nucleus</keyword>
<feature type="region of interest" description="Disordered" evidence="7">
    <location>
        <begin position="99"/>
        <end position="132"/>
    </location>
</feature>
<dbReference type="GO" id="GO:0045292">
    <property type="term" value="P:mRNA cis splicing, via spliceosome"/>
    <property type="evidence" value="ECO:0007669"/>
    <property type="project" value="InterPro"/>
</dbReference>
<evidence type="ECO:0000259" key="8">
    <source>
        <dbReference type="PROSITE" id="PS50020"/>
    </source>
</evidence>
<accession>A0AAJ5Z1W3</accession>
<sequence length="605" mass="70264">MVAKGQGDGTVSAWVRAASLLQVEYKNAQGRVYWYHPVERKSVWDKPNELKSARERAMDTTPWREYKSGDRSYYVNKETKESTWKIPADLQAFLDTIPDEPAPATAARPSKSVSPALSPATPPRAATPTHEAVGTAALRQQTSSVTRHATPVYATQEEAEAAFQSLLHRKNVNASSTWEQTLREIITEPLYKALRTLAERKAVFHRYVDELKAHQAARREEKSAELRPKMLRAVPDLKPYASYATFKKKLVTHPLWSELEDEEQAVSIFEAIRQDLREKEAARQKARGEQRRAQFLALLQKIEIRPTTRWKDVQHLAAVADMPLTEQLRVFEDHMARIEADERDQQQGYGHSRQDRKIRDAFRSLLEERIKEGTLHARSTWASFFPMIREDARLLDMTRISSGSSAQDLFYDALDALEREFAGYMRTVQTSMREHQTLAREAADWDAWKETVQESDIIRALPEHTLRALFDECVYQSERDTRDMRRRTERRLRHYADDLRYAFRHVEPPLDIHASFEEVLPCIRMLPEYMALERAGDDEKNTTARAAWDRYVRRQTEKLADAMYAPGRSRTDYTDLDDAGDERKRKEPPQFPDPRAVRRRTEYET</sequence>
<gene>
    <name evidence="10" type="primary">PRP40</name>
    <name evidence="10" type="ORF">MARU1_003235</name>
</gene>
<dbReference type="PROSITE" id="PS50020">
    <property type="entry name" value="WW_DOMAIN_2"/>
    <property type="match status" value="1"/>
</dbReference>
<dbReference type="SMART" id="SM00456">
    <property type="entry name" value="WW"/>
    <property type="match status" value="2"/>
</dbReference>
<dbReference type="GO" id="GO:0005685">
    <property type="term" value="C:U1 snRNP"/>
    <property type="evidence" value="ECO:0007669"/>
    <property type="project" value="TreeGrafter"/>
</dbReference>
<evidence type="ECO:0000256" key="3">
    <source>
        <dbReference type="ARBA" id="ARBA00022737"/>
    </source>
</evidence>
<dbReference type="GO" id="GO:0071004">
    <property type="term" value="C:U2-type prespliceosome"/>
    <property type="evidence" value="ECO:0007669"/>
    <property type="project" value="TreeGrafter"/>
</dbReference>
<evidence type="ECO:0000256" key="2">
    <source>
        <dbReference type="ARBA" id="ARBA00022664"/>
    </source>
</evidence>
<evidence type="ECO:0000259" key="9">
    <source>
        <dbReference type="PROSITE" id="PS51676"/>
    </source>
</evidence>
<keyword evidence="3" id="KW-0677">Repeat</keyword>
<keyword evidence="2" id="KW-0507">mRNA processing</keyword>
<evidence type="ECO:0000256" key="5">
    <source>
        <dbReference type="ARBA" id="ARBA00023242"/>
    </source>
</evidence>
<evidence type="ECO:0000313" key="10">
    <source>
        <dbReference type="EMBL" id="WFD17187.1"/>
    </source>
</evidence>
<dbReference type="InterPro" id="IPR039726">
    <property type="entry name" value="Prp40-like"/>
</dbReference>
<dbReference type="SUPFAM" id="SSF81698">
    <property type="entry name" value="FF domain"/>
    <property type="match status" value="3"/>
</dbReference>
<feature type="domain" description="FF" evidence="9">
    <location>
        <begin position="354"/>
        <end position="416"/>
    </location>
</feature>
<dbReference type="GO" id="GO:0003723">
    <property type="term" value="F:RNA binding"/>
    <property type="evidence" value="ECO:0007669"/>
    <property type="project" value="TreeGrafter"/>
</dbReference>
<dbReference type="FunFam" id="1.10.10.440:FF:000013">
    <property type="entry name" value="pre-mRNA-processing protein 40A isoform X1"/>
    <property type="match status" value="1"/>
</dbReference>
<feature type="region of interest" description="Disordered" evidence="7">
    <location>
        <begin position="562"/>
        <end position="605"/>
    </location>
</feature>
<comment type="subcellular location">
    <subcellularLocation>
        <location evidence="1">Nucleus</location>
    </subcellularLocation>
</comment>
<reference evidence="10 11" key="1">
    <citation type="submission" date="2023-03" db="EMBL/GenBank/DDBJ databases">
        <title>Mating type loci evolution in Malassezia.</title>
        <authorList>
            <person name="Coelho M.A."/>
        </authorList>
    </citation>
    <scope>NUCLEOTIDE SEQUENCE [LARGE SCALE GENOMIC DNA]</scope>
    <source>
        <strain evidence="10 11">CBS 13387</strain>
    </source>
</reference>
<dbReference type="InterPro" id="IPR036517">
    <property type="entry name" value="FF_domain_sf"/>
</dbReference>
<proteinExistence type="predicted"/>
<dbReference type="PROSITE" id="PS51676">
    <property type="entry name" value="FF"/>
    <property type="match status" value="2"/>
</dbReference>
<organism evidence="10 11">
    <name type="scientific">Malassezia arunalokei</name>
    <dbReference type="NCBI Taxonomy" id="1514897"/>
    <lineage>
        <taxon>Eukaryota</taxon>
        <taxon>Fungi</taxon>
        <taxon>Dikarya</taxon>
        <taxon>Basidiomycota</taxon>
        <taxon>Ustilaginomycotina</taxon>
        <taxon>Malasseziomycetes</taxon>
        <taxon>Malasseziales</taxon>
        <taxon>Malasseziaceae</taxon>
        <taxon>Malassezia</taxon>
    </lineage>
</organism>
<dbReference type="Gene3D" id="2.20.70.10">
    <property type="match status" value="2"/>
</dbReference>
<keyword evidence="11" id="KW-1185">Reference proteome</keyword>
<dbReference type="InterPro" id="IPR001202">
    <property type="entry name" value="WW_dom"/>
</dbReference>
<evidence type="ECO:0000313" key="11">
    <source>
        <dbReference type="Proteomes" id="UP001217582"/>
    </source>
</evidence>
<dbReference type="Pfam" id="PF01846">
    <property type="entry name" value="FF"/>
    <property type="match status" value="2"/>
</dbReference>
<evidence type="ECO:0000256" key="1">
    <source>
        <dbReference type="ARBA" id="ARBA00004123"/>
    </source>
</evidence>
<dbReference type="InterPro" id="IPR036020">
    <property type="entry name" value="WW_dom_sf"/>
</dbReference>
<feature type="compositionally biased region" description="Basic and acidic residues" evidence="7">
    <location>
        <begin position="595"/>
        <end position="605"/>
    </location>
</feature>
<dbReference type="AlphaFoldDB" id="A0AAJ5Z1W3"/>
<dbReference type="InterPro" id="IPR002713">
    <property type="entry name" value="FF_domain"/>
</dbReference>
<feature type="compositionally biased region" description="Low complexity" evidence="7">
    <location>
        <begin position="115"/>
        <end position="132"/>
    </location>
</feature>
<dbReference type="Proteomes" id="UP001217582">
    <property type="component" value="Chromosome 6"/>
</dbReference>
<protein>
    <submittedName>
        <fullName evidence="10">U1 snRNP protein</fullName>
    </submittedName>
</protein>
<feature type="domain" description="WW" evidence="8">
    <location>
        <begin position="61"/>
        <end position="89"/>
    </location>
</feature>
<dbReference type="CDD" id="cd00201">
    <property type="entry name" value="WW"/>
    <property type="match status" value="2"/>
</dbReference>
<dbReference type="SMART" id="SM00441">
    <property type="entry name" value="FF"/>
    <property type="match status" value="4"/>
</dbReference>
<keyword evidence="4" id="KW-0508">mRNA splicing</keyword>
<evidence type="ECO:0000256" key="7">
    <source>
        <dbReference type="SAM" id="MobiDB-lite"/>
    </source>
</evidence>
<dbReference type="EMBL" id="CP119921">
    <property type="protein sequence ID" value="WFD17187.1"/>
    <property type="molecule type" value="Genomic_DNA"/>
</dbReference>
<dbReference type="PANTHER" id="PTHR11864">
    <property type="entry name" value="PRE-MRNA-PROCESSING PROTEIN PRP40"/>
    <property type="match status" value="1"/>
</dbReference>
<dbReference type="SUPFAM" id="SSF51045">
    <property type="entry name" value="WW domain"/>
    <property type="match status" value="2"/>
</dbReference>
<name>A0AAJ5Z1W3_9BASI</name>
<dbReference type="PROSITE" id="PS01159">
    <property type="entry name" value="WW_DOMAIN_1"/>
    <property type="match status" value="1"/>
</dbReference>
<evidence type="ECO:0000256" key="4">
    <source>
        <dbReference type="ARBA" id="ARBA00023187"/>
    </source>
</evidence>